<proteinExistence type="predicted"/>
<organism evidence="2">
    <name type="scientific">Nitrosopumilaceae spindle-shaped virus</name>
    <dbReference type="NCBI Taxonomy" id="3065433"/>
    <lineage>
        <taxon>Viruses</taxon>
    </lineage>
</organism>
<dbReference type="EMBL" id="BK067783">
    <property type="protein sequence ID" value="DBA51704.1"/>
    <property type="molecule type" value="Genomic_DNA"/>
</dbReference>
<protein>
    <submittedName>
        <fullName evidence="1 2">ORF5</fullName>
    </submittedName>
</protein>
<evidence type="ECO:0000313" key="2">
    <source>
        <dbReference type="EMBL" id="DBA52197.1"/>
    </source>
</evidence>
<accession>A0AAT9J7J9</accession>
<sequence>MPCIHCGCNREWHEYQRDGGSHSGDCTNPDCKAGEHFYDSGRKIR</sequence>
<reference evidence="2" key="1">
    <citation type="journal article" date="2024" name="Environ. Microbiol. Rep.">
        <title>Hiding in plain sight: The discovery of complete genomes of 11 hypothetical spindle-shaped viruses that putatively infect mesophilic ammonia-oxidizing archaea.</title>
        <authorList>
            <person name="Ni Y."/>
            <person name="Xu T."/>
            <person name="Yan S."/>
            <person name="Chen L."/>
            <person name="Wang Y."/>
        </authorList>
    </citation>
    <scope>NUCLEOTIDE SEQUENCE</scope>
    <source>
        <strain evidence="2">NTT1</strain>
        <strain evidence="1">NTT2</strain>
    </source>
</reference>
<reference evidence="2" key="2">
    <citation type="submission" date="2024-03" db="EMBL/GenBank/DDBJ databases">
        <authorList>
            <person name="Ni Y."/>
            <person name="Xu T."/>
            <person name="Yan S."/>
            <person name="Chen L."/>
            <person name="Wang Y."/>
        </authorList>
    </citation>
    <scope>NUCLEOTIDE SEQUENCE</scope>
    <source>
        <strain evidence="2">NTT1</strain>
        <strain evidence="1">NTT2</strain>
    </source>
</reference>
<name>A0AAT9J7J9_9VIRU</name>
<evidence type="ECO:0000313" key="1">
    <source>
        <dbReference type="EMBL" id="DBA51704.1"/>
    </source>
</evidence>
<dbReference type="EMBL" id="BK067791">
    <property type="protein sequence ID" value="DBA52197.1"/>
    <property type="molecule type" value="Genomic_DNA"/>
</dbReference>